<reference evidence="2" key="1">
    <citation type="submission" date="2020-05" db="UniProtKB">
        <authorList>
            <consortium name="EnsemblMetazoa"/>
        </authorList>
    </citation>
    <scope>IDENTIFICATION</scope>
    <source>
        <strain evidence="2">USDA</strain>
    </source>
</reference>
<gene>
    <name evidence="2" type="primary">106092681</name>
</gene>
<keyword evidence="3" id="KW-1185">Reference proteome</keyword>
<dbReference type="PANTHER" id="PTHR20898">
    <property type="entry name" value="DAEDALUS ON 3-RELATED-RELATED"/>
    <property type="match status" value="1"/>
</dbReference>
<evidence type="ECO:0000313" key="2">
    <source>
        <dbReference type="EnsemblMetazoa" id="SCAU016209-PA"/>
    </source>
</evidence>
<dbReference type="PANTHER" id="PTHR20898:SF0">
    <property type="entry name" value="DAEDALUS ON 3-RELATED"/>
    <property type="match status" value="1"/>
</dbReference>
<dbReference type="Proteomes" id="UP000095300">
    <property type="component" value="Unassembled WGS sequence"/>
</dbReference>
<dbReference type="SMART" id="SM00697">
    <property type="entry name" value="DM8"/>
    <property type="match status" value="1"/>
</dbReference>
<accession>A0A1I8QDX1</accession>
<protein>
    <recommendedName>
        <fullName evidence="4">MD-2-related lipid-recognition domain-containing protein</fullName>
    </recommendedName>
</protein>
<evidence type="ECO:0008006" key="4">
    <source>
        <dbReference type="Google" id="ProtNLM"/>
    </source>
</evidence>
<evidence type="ECO:0000313" key="3">
    <source>
        <dbReference type="Proteomes" id="UP000095300"/>
    </source>
</evidence>
<proteinExistence type="predicted"/>
<dbReference type="AlphaFoldDB" id="A0A1I8QDX1"/>
<sequence>MIWATILLECLIILSTCQKVKPDIDIKWFNCSTDNKAFSRFEVCSLNSYRKNQQSFSYYVKMMKTVTHCDTRVEVIYLSAPKPFTLANISFDACELLKGRKRFVAARRLFDIIGKYTNFNHTCPYAHDVFATNITLVTDKLPFPTPHGKYSVKISFYVNGRTNTIVLGLGGRIF</sequence>
<dbReference type="OrthoDB" id="7859583at2759"/>
<organism evidence="2 3">
    <name type="scientific">Stomoxys calcitrans</name>
    <name type="common">Stable fly</name>
    <name type="synonym">Conops calcitrans</name>
    <dbReference type="NCBI Taxonomy" id="35570"/>
    <lineage>
        <taxon>Eukaryota</taxon>
        <taxon>Metazoa</taxon>
        <taxon>Ecdysozoa</taxon>
        <taxon>Arthropoda</taxon>
        <taxon>Hexapoda</taxon>
        <taxon>Insecta</taxon>
        <taxon>Pterygota</taxon>
        <taxon>Neoptera</taxon>
        <taxon>Endopterygota</taxon>
        <taxon>Diptera</taxon>
        <taxon>Brachycera</taxon>
        <taxon>Muscomorpha</taxon>
        <taxon>Muscoidea</taxon>
        <taxon>Muscidae</taxon>
        <taxon>Stomoxys</taxon>
    </lineage>
</organism>
<dbReference type="Pfam" id="PF06477">
    <property type="entry name" value="DUF1091"/>
    <property type="match status" value="1"/>
</dbReference>
<name>A0A1I8QDX1_STOCA</name>
<keyword evidence="1" id="KW-0732">Signal</keyword>
<dbReference type="KEGG" id="scac:106092681"/>
<dbReference type="EnsemblMetazoa" id="SCAU016209-RA">
    <property type="protein sequence ID" value="SCAU016209-PA"/>
    <property type="gene ID" value="SCAU016209"/>
</dbReference>
<dbReference type="VEuPathDB" id="VectorBase:SCAU016209"/>
<feature type="signal peptide" evidence="1">
    <location>
        <begin position="1"/>
        <end position="22"/>
    </location>
</feature>
<feature type="chain" id="PRO_5009328198" description="MD-2-related lipid-recognition domain-containing protein" evidence="1">
    <location>
        <begin position="23"/>
        <end position="174"/>
    </location>
</feature>
<evidence type="ECO:0000256" key="1">
    <source>
        <dbReference type="SAM" id="SignalP"/>
    </source>
</evidence>
<dbReference type="InterPro" id="IPR010512">
    <property type="entry name" value="DUF1091"/>
</dbReference>